<organism evidence="2 3">
    <name type="scientific">Portunus trituberculatus</name>
    <name type="common">Swimming crab</name>
    <name type="synonym">Neptunus trituberculatus</name>
    <dbReference type="NCBI Taxonomy" id="210409"/>
    <lineage>
        <taxon>Eukaryota</taxon>
        <taxon>Metazoa</taxon>
        <taxon>Ecdysozoa</taxon>
        <taxon>Arthropoda</taxon>
        <taxon>Crustacea</taxon>
        <taxon>Multicrustacea</taxon>
        <taxon>Malacostraca</taxon>
        <taxon>Eumalacostraca</taxon>
        <taxon>Eucarida</taxon>
        <taxon>Decapoda</taxon>
        <taxon>Pleocyemata</taxon>
        <taxon>Brachyura</taxon>
        <taxon>Eubrachyura</taxon>
        <taxon>Portunoidea</taxon>
        <taxon>Portunidae</taxon>
        <taxon>Portuninae</taxon>
        <taxon>Portunus</taxon>
    </lineage>
</organism>
<evidence type="ECO:0000313" key="2">
    <source>
        <dbReference type="EMBL" id="MPC68730.1"/>
    </source>
</evidence>
<reference evidence="2 3" key="1">
    <citation type="submission" date="2019-05" db="EMBL/GenBank/DDBJ databases">
        <title>Another draft genome of Portunus trituberculatus and its Hox gene families provides insights of decapod evolution.</title>
        <authorList>
            <person name="Jeong J.-H."/>
            <person name="Song I."/>
            <person name="Kim S."/>
            <person name="Choi T."/>
            <person name="Kim D."/>
            <person name="Ryu S."/>
            <person name="Kim W."/>
        </authorList>
    </citation>
    <scope>NUCLEOTIDE SEQUENCE [LARGE SCALE GENOMIC DNA]</scope>
    <source>
        <tissue evidence="2">Muscle</tissue>
    </source>
</reference>
<proteinExistence type="predicted"/>
<name>A0A5B7H979_PORTR</name>
<evidence type="ECO:0000256" key="1">
    <source>
        <dbReference type="SAM" id="MobiDB-lite"/>
    </source>
</evidence>
<feature type="region of interest" description="Disordered" evidence="1">
    <location>
        <begin position="1"/>
        <end position="30"/>
    </location>
</feature>
<gene>
    <name evidence="2" type="ORF">E2C01_062937</name>
</gene>
<comment type="caution">
    <text evidence="2">The sequence shown here is derived from an EMBL/GenBank/DDBJ whole genome shotgun (WGS) entry which is preliminary data.</text>
</comment>
<keyword evidence="3" id="KW-1185">Reference proteome</keyword>
<dbReference type="EMBL" id="VSRR010028290">
    <property type="protein sequence ID" value="MPC68730.1"/>
    <property type="molecule type" value="Genomic_DNA"/>
</dbReference>
<feature type="region of interest" description="Disordered" evidence="1">
    <location>
        <begin position="52"/>
        <end position="87"/>
    </location>
</feature>
<dbReference type="Proteomes" id="UP000324222">
    <property type="component" value="Unassembled WGS sequence"/>
</dbReference>
<accession>A0A5B7H979</accession>
<dbReference type="AlphaFoldDB" id="A0A5B7H979"/>
<feature type="compositionally biased region" description="Pro residues" evidence="1">
    <location>
        <begin position="7"/>
        <end position="18"/>
    </location>
</feature>
<sequence>MSISEHIPPPLLPPPPPAITSLPLSPPHRHLQENTIQISLTDTLLVLNTSSSSLSLPMQPNTSRRHVTQSRPPPPSTTGIGGLTGPRVIQPMRRTLGQHLTAGRRMKGFGGERNYSPVNILPALCVGEL</sequence>
<evidence type="ECO:0000313" key="3">
    <source>
        <dbReference type="Proteomes" id="UP000324222"/>
    </source>
</evidence>
<protein>
    <submittedName>
        <fullName evidence="2">Uncharacterized protein</fullName>
    </submittedName>
</protein>